<evidence type="ECO:0000256" key="2">
    <source>
        <dbReference type="ARBA" id="ARBA00022840"/>
    </source>
</evidence>
<dbReference type="InterPro" id="IPR027417">
    <property type="entry name" value="P-loop_NTPase"/>
</dbReference>
<keyword evidence="2" id="KW-0067">ATP-binding</keyword>
<dbReference type="Pfam" id="PF05729">
    <property type="entry name" value="NACHT"/>
    <property type="match status" value="1"/>
</dbReference>
<organism evidence="5">
    <name type="scientific">Amphimedon queenslandica</name>
    <name type="common">Sponge</name>
    <dbReference type="NCBI Taxonomy" id="400682"/>
    <lineage>
        <taxon>Eukaryota</taxon>
        <taxon>Metazoa</taxon>
        <taxon>Porifera</taxon>
        <taxon>Demospongiae</taxon>
        <taxon>Heteroscleromorpha</taxon>
        <taxon>Haplosclerida</taxon>
        <taxon>Niphatidae</taxon>
        <taxon>Amphimedon</taxon>
    </lineage>
</organism>
<accession>A0A1X7TUV3</accession>
<dbReference type="GO" id="GO:0009116">
    <property type="term" value="P:nucleoside metabolic process"/>
    <property type="evidence" value="ECO:0007669"/>
    <property type="project" value="InterPro"/>
</dbReference>
<feature type="region of interest" description="Disordered" evidence="3">
    <location>
        <begin position="205"/>
        <end position="233"/>
    </location>
</feature>
<feature type="compositionally biased region" description="Basic and acidic residues" evidence="3">
    <location>
        <begin position="1852"/>
        <end position="1864"/>
    </location>
</feature>
<evidence type="ECO:0000256" key="1">
    <source>
        <dbReference type="ARBA" id="ARBA00022741"/>
    </source>
</evidence>
<protein>
    <recommendedName>
        <fullName evidence="4">NACHT domain-containing protein</fullName>
    </recommendedName>
</protein>
<evidence type="ECO:0000259" key="4">
    <source>
        <dbReference type="PROSITE" id="PS50837"/>
    </source>
</evidence>
<dbReference type="SUPFAM" id="SSF52540">
    <property type="entry name" value="P-loop containing nucleoside triphosphate hydrolases"/>
    <property type="match status" value="1"/>
</dbReference>
<dbReference type="InterPro" id="IPR000845">
    <property type="entry name" value="Nucleoside_phosphorylase_d"/>
</dbReference>
<dbReference type="SUPFAM" id="SSF53167">
    <property type="entry name" value="Purine and uridine phosphorylases"/>
    <property type="match status" value="1"/>
</dbReference>
<feature type="region of interest" description="Disordered" evidence="3">
    <location>
        <begin position="2137"/>
        <end position="2178"/>
    </location>
</feature>
<evidence type="ECO:0000256" key="3">
    <source>
        <dbReference type="SAM" id="MobiDB-lite"/>
    </source>
</evidence>
<dbReference type="InParanoid" id="A0A1X7TUV3"/>
<name>A0A1X7TUV3_AMPQE</name>
<dbReference type="GO" id="GO:0003824">
    <property type="term" value="F:catalytic activity"/>
    <property type="evidence" value="ECO:0007669"/>
    <property type="project" value="InterPro"/>
</dbReference>
<keyword evidence="1" id="KW-0547">Nucleotide-binding</keyword>
<dbReference type="PROSITE" id="PS50837">
    <property type="entry name" value="NACHT"/>
    <property type="match status" value="1"/>
</dbReference>
<dbReference type="PANTHER" id="PTHR46844">
    <property type="entry name" value="SLR5058 PROTEIN"/>
    <property type="match status" value="1"/>
</dbReference>
<dbReference type="eggNOG" id="ENOG502QTJW">
    <property type="taxonomic scope" value="Eukaryota"/>
</dbReference>
<dbReference type="Gene3D" id="3.40.50.1580">
    <property type="entry name" value="Nucleoside phosphorylase domain"/>
    <property type="match status" value="1"/>
</dbReference>
<dbReference type="InterPro" id="IPR007111">
    <property type="entry name" value="NACHT_NTPase"/>
</dbReference>
<dbReference type="InterPro" id="IPR032675">
    <property type="entry name" value="LRR_dom_sf"/>
</dbReference>
<feature type="compositionally biased region" description="Polar residues" evidence="3">
    <location>
        <begin position="210"/>
        <end position="222"/>
    </location>
</feature>
<feature type="compositionally biased region" description="Low complexity" evidence="3">
    <location>
        <begin position="223"/>
        <end position="233"/>
    </location>
</feature>
<dbReference type="InterPro" id="IPR035994">
    <property type="entry name" value="Nucleoside_phosphorylase_sf"/>
</dbReference>
<dbReference type="Pfam" id="PF01048">
    <property type="entry name" value="PNP_UDP_1"/>
    <property type="match status" value="1"/>
</dbReference>
<dbReference type="EnsemblMetazoa" id="Aqu2.1.18837_001">
    <property type="protein sequence ID" value="Aqu2.1.18837_001"/>
    <property type="gene ID" value="Aqu2.1.18837"/>
</dbReference>
<reference evidence="5" key="1">
    <citation type="submission" date="2017-05" db="UniProtKB">
        <authorList>
            <consortium name="EnsemblMetazoa"/>
        </authorList>
    </citation>
    <scope>IDENTIFICATION</scope>
</reference>
<feature type="domain" description="NACHT" evidence="4">
    <location>
        <begin position="680"/>
        <end position="800"/>
    </location>
</feature>
<proteinExistence type="predicted"/>
<dbReference type="SUPFAM" id="SSF52047">
    <property type="entry name" value="RNI-like"/>
    <property type="match status" value="1"/>
</dbReference>
<dbReference type="GO" id="GO:0005524">
    <property type="term" value="F:ATP binding"/>
    <property type="evidence" value="ECO:0007669"/>
    <property type="project" value="UniProtKB-KW"/>
</dbReference>
<feature type="region of interest" description="Disordered" evidence="3">
    <location>
        <begin position="1842"/>
        <end position="1896"/>
    </location>
</feature>
<sequence>MNVIIIDLDFLIPCGWLASQYKMIDVSQWRASIGLWNYCQAASSRPANGHHSHSFKAAVDSKSGSTTSGEKTSKLPAALFLIVSLLLSLLRYMKLNFIPPIGKQTNRDIELNPGPMIDDQPSCPLFARYLEPLVDWEPFALCLPGGITQLDVDIIKTKGSSYLRMEALHKRWLQVNPTASWRDVINALKQCKENELARTIEDKVTDPTAGRSTNNDMEVSTSNTNPGPITGNPNDILRTHSSKLTDAISGDLLRITNELHAARLIPKLFRQEMLVIGLGIDSYIKSTKLVNVIEQKLESSLNPEQYLIDICHVLINQKHRTLTDIATSILHQLGQSIPHNVSSHTVLPSPVHDISNTPVTSIKELNPGPMIDDRPSCLLFAKCLKPLVDWKPFALYLPGITQSDVSIIDKKKRNAHLMKMALHKRWSQVYPTASWRDVINALKQCEENELARAIEQKMKLLSTASEDIATSSYDTISGNPKNIILKRHSYKLVHAISANLYNIIYALYAKDLIPQQTKEEMLTSGVNNYLKAANILNVIQRQLESSSNPEQYLIDICHVLINQQHRTLTDIATSILHQLGQSIPGNVTSISSIHDDVQGYADNMRQHYKHQPIVATDWPPRIGKDFFGRLALVEKQDSTTQAESAWHLLRGQVDKTVKLTENKEISVEDVLQPTDSSLSLRVVIDGPPGIGKTTLCRKLLNMWSNGPLVHQQYDLVLYCPLRNSKIATATTLADLFQYRCYEVPMVAEWFEKRSGKGLLIIFDGWDELSEQLRQSSLAASIICKEKLYQCSVIVTSRSYASSSLLKMDTLSRHVQVIGFSKEEISTVIIQTLQKDTKLAQELIDKKREDEENYKPFTTTQSSKDSQLAVKLINDLKVRNDVQSLCYVPLVCSMVILIYCKEGGHLPTTLTQLYENFILQTIRRHVKRHDINPHTLGSLSSLPSQLAKPLQEMCQLAYTNLANTRMKFSSHQLQSLSEAVKEDYLGLMTAFKEYDEEKYQFLHLSIQEFLAAWWIAKHEKKTEEVFKDHFDDDHFRMCLRFVAGLTHLEHESYQQYFNIQQLDLQCKRKPLFGFETCHLSYFYQNPEIREIDHISFDDFDNVPILLLQLLYESQYTTLHQVLTQSIKNHSLCLNRVSLFDWLCLSYCINNSNTTWNNLHLGYVSNQELSVFTAGLTNNSLQTQCKRLEVELNRPTDELIHKLLQSSLLYNIQECYCELFQGQYVVLLQFLNLPQLKILHCSIQNSTIPTVDNTHYTEKCTELEKCIEMNSTIQEMKIEYSVMNEITSTIISVIRGVTRNKTITSLTIDVDTPPPPLLNGVIEQLLKDNNTLQALSLNIPDELLPSSLNIVEVNTPLTALEIGSSKLMTPSLLPHIKGLHCLNIHDPYPPHLLFLSHPSLHTLTLPLDTAESAIKLFIILQTNTTLKALSVEIKEERVYTSSMGTSLQDMLTQNQTLRYLEINNDEHISNSFFLSFLTTGLRHNTSLQQLSVSTPLNEEIRTFINVISQKNNLTELEVNFKPDQSYSKCSEEEKEQIMTPLFYEQVLPAVTNMLQSHTTIRLLRIECWYINDKSSQPNWIELVQHLYKTIFIHPSLEYIKIDTVSPLLVNTLNDQKKTLIDRHRKEQTHKPLPIVDIPAMHIRSNESNIIDSCPLHKTVHDKQSYYLDKLHYLRDVHIIKDKMFAVNNQLISWEKYGMRINFPKEYFSSRNTHLAVQVTALAGGKFVFPENTILVSAVYAVSTSIPLFMRLELQHCIDPDMTCYLRFATASIDNCPYQFALKEEKFQSDGGYGSFHFDTNCFICILGLKEVPIDHEHKVIPKHQQQKKIKKQLLLEAQDECQQDELQQSGGSKQDQKGDKKTEVQRPRKRQKKCDKPYQNSKNSSTRQQSPKTSLTQATHVEDSETFAGLFFYEKQDFKDLVRFIAVKNLNALLKYVKKNYPEWKQDQPLYFKFDCEYIELIFKDNSKENKKMKGWDVRPHLQPPRLKRIDVEKFGESDRVIPPLILITVQGSPDAPRTLYYAVPIKGTNEPVKLYIESDLRRTPTIKQNTKCTKAAVQKVFVSSANHYMLIGTGLDVDVSDLTPIPGQATNNLNLVIHRWFEADENRTWDELIKLCDEYPDKLGRTKSILLKHIGSADSHGTGTKQESKKIDPKEPVDSAATGEDNVSAAADPPPDVSEYCPKLEDIERKIKKKKFRDLTAEDKEFITKIRYILVTATDIEYRAVMGAIDSPGGDGNYFRVITKDKVANFIMAKFGPYNLAITRTGQGPDETEAILVSVQNDTKAKYVIAIGICYGAKESKTKDLGDKTNLGDIIVAKSIVDTAHQHIEGKDTIVLTNTYPCGKKLFNLFKHDEVFEFEGKAVKVHHQGDLASEFTLFRSKEAKEEKLKYVQQALGGEMEAKGIYKAAERGGFEWIVIKAIVDWGTEEKDKKWQPFGAVLCARFVLQCLDDEDEP</sequence>
<dbReference type="PANTHER" id="PTHR46844:SF1">
    <property type="entry name" value="SLR5058 PROTEIN"/>
    <property type="match status" value="1"/>
</dbReference>
<dbReference type="Gene3D" id="3.80.10.10">
    <property type="entry name" value="Ribonuclease Inhibitor"/>
    <property type="match status" value="1"/>
</dbReference>
<evidence type="ECO:0000313" key="5">
    <source>
        <dbReference type="EnsemblMetazoa" id="Aqu2.1.18837_001"/>
    </source>
</evidence>
<dbReference type="Gene3D" id="3.40.50.300">
    <property type="entry name" value="P-loop containing nucleotide triphosphate hydrolases"/>
    <property type="match status" value="1"/>
</dbReference>
<feature type="compositionally biased region" description="Basic and acidic residues" evidence="3">
    <location>
        <begin position="2145"/>
        <end position="2156"/>
    </location>
</feature>
<feature type="compositionally biased region" description="Polar residues" evidence="3">
    <location>
        <begin position="1876"/>
        <end position="1896"/>
    </location>
</feature>
<dbReference type="OrthoDB" id="5986232at2759"/>